<evidence type="ECO:0000256" key="4">
    <source>
        <dbReference type="ARBA" id="ARBA00022559"/>
    </source>
</evidence>
<evidence type="ECO:0000256" key="11">
    <source>
        <dbReference type="RuleBase" id="RU000498"/>
    </source>
</evidence>
<dbReference type="EC" id="1.11.1.6" evidence="3 10"/>
<evidence type="ECO:0000256" key="1">
    <source>
        <dbReference type="ARBA" id="ARBA00001971"/>
    </source>
</evidence>
<dbReference type="CDD" id="cd08155">
    <property type="entry name" value="catalase_clade_2"/>
    <property type="match status" value="1"/>
</dbReference>
<evidence type="ECO:0000256" key="10">
    <source>
        <dbReference type="PIRNR" id="PIRNR038927"/>
    </source>
</evidence>
<evidence type="ECO:0000256" key="2">
    <source>
        <dbReference type="ARBA" id="ARBA00010660"/>
    </source>
</evidence>
<dbReference type="PIRSF" id="PIRSF038927">
    <property type="entry name" value="Catalase_clade2"/>
    <property type="match status" value="1"/>
</dbReference>
<dbReference type="InterPro" id="IPR002226">
    <property type="entry name" value="Catalase_haem_BS"/>
</dbReference>
<dbReference type="PANTHER" id="PTHR42821:SF1">
    <property type="entry name" value="CATALASE-B"/>
    <property type="match status" value="1"/>
</dbReference>
<dbReference type="PRINTS" id="PR00067">
    <property type="entry name" value="CATALASE"/>
</dbReference>
<proteinExistence type="inferred from homology"/>
<dbReference type="Pfam" id="PF00199">
    <property type="entry name" value="Catalase"/>
    <property type="match status" value="1"/>
</dbReference>
<sequence length="703" mass="77976">MALRDEKDRQLDSARVDSVDTHLTSQQGVRVDHTDDSLTAGDRGPTLLEDFHTREKITHFDHERIPERVVHARGAGAYGHFQPYDGWLAEFTAAQFLTDPDISTPVFVRFSTVAGSRGSADTVRDVRGFATKFYTRQGNYDLVGNNMPVFFIQDGIKFPDFVHAVKPEPHNDIPQAQSAHDTLWDFVALQPETMHMMMWLMSDRALPRSYRMMQGFGVHTFRLVNAHGAGTFVKFHWKPVLGTHSLVWDETQKIAGKDPDFNRRDLWEAIETGNFPEWELGVQLVPEADEHRFGFDLLDATKIIPEEAVPVRPVGRMVLDRNPDNFFAETEQVAFHTANIVPGIDFTNDPLLQARNFSYLDTQLLRLGGPNFAHIPVNRPVAPVHNNQRDGFQQHQIHRGRTSYFKNSLGGGCPAVSGDFPEVFAHYQEKVEGTKIRRRSMSFKDFYSQATLFWNSMSETEKDHIVAAFRFELGKVDHIEIRAAVVDQLNHVDHELAILVAKGIGVPAPEQEAIPNHGHSSPALSQLTAPVTGVRTRKVAILIADGVDGKGTRRLVAALKESGAIPELLAPADGMVRSANDDDLQADRAINTMASVLYDAVVVPCGPDSVAALSKDGYAVHFVTEAFKHGKAVGAFGVGIKLLRKANLGETRIATNEDDIVSDVGVVTAPAAEDSLPAQYFDTLITEIGQHRAWHRDTSSIPA</sequence>
<dbReference type="Gene3D" id="3.40.50.880">
    <property type="match status" value="1"/>
</dbReference>
<dbReference type="InterPro" id="IPR043156">
    <property type="entry name" value="Catalase_clade2_helical"/>
</dbReference>
<comment type="catalytic activity">
    <reaction evidence="10 11">
        <text>2 H2O2 = O2 + 2 H2O</text>
        <dbReference type="Rhea" id="RHEA:20309"/>
        <dbReference type="ChEBI" id="CHEBI:15377"/>
        <dbReference type="ChEBI" id="CHEBI:15379"/>
        <dbReference type="ChEBI" id="CHEBI:16240"/>
        <dbReference type="EC" id="1.11.1.6"/>
    </reaction>
</comment>
<evidence type="ECO:0000256" key="9">
    <source>
        <dbReference type="ARBA" id="ARBA00023324"/>
    </source>
</evidence>
<dbReference type="InterPro" id="IPR024708">
    <property type="entry name" value="Catalase_AS"/>
</dbReference>
<dbReference type="PROSITE" id="PS00437">
    <property type="entry name" value="CATALASE_1"/>
    <property type="match status" value="1"/>
</dbReference>
<gene>
    <name evidence="14" type="ORF">LWC34_12355</name>
</gene>
<keyword evidence="4 10" id="KW-0575">Peroxidase</keyword>
<dbReference type="InterPro" id="IPR024712">
    <property type="entry name" value="Catalase_clade2"/>
</dbReference>
<accession>A0ABS8ZCQ3</accession>
<dbReference type="SUPFAM" id="SSF56634">
    <property type="entry name" value="Heme-dependent catalase-like"/>
    <property type="match status" value="1"/>
</dbReference>
<feature type="domain" description="Catalase core" evidence="13">
    <location>
        <begin position="24"/>
        <end position="413"/>
    </location>
</feature>
<evidence type="ECO:0000256" key="8">
    <source>
        <dbReference type="ARBA" id="ARBA00023004"/>
    </source>
</evidence>
<keyword evidence="5 10" id="KW-0349">Heme</keyword>
<evidence type="ECO:0000256" key="12">
    <source>
        <dbReference type="SAM" id="MobiDB-lite"/>
    </source>
</evidence>
<name>A0ABS8ZCQ3_9PSEU</name>
<keyword evidence="6 10" id="KW-0479">Metal-binding</keyword>
<dbReference type="Pfam" id="PF18011">
    <property type="entry name" value="Catalase_C"/>
    <property type="match status" value="1"/>
</dbReference>
<dbReference type="EMBL" id="JAJVCN010000001">
    <property type="protein sequence ID" value="MCE7003612.1"/>
    <property type="molecule type" value="Genomic_DNA"/>
</dbReference>
<dbReference type="PROSITE" id="PS00438">
    <property type="entry name" value="CATALASE_2"/>
    <property type="match status" value="1"/>
</dbReference>
<dbReference type="InterPro" id="IPR041399">
    <property type="entry name" value="Catalase_large_C"/>
</dbReference>
<dbReference type="Proteomes" id="UP001521150">
    <property type="component" value="Unassembled WGS sequence"/>
</dbReference>
<dbReference type="Pfam" id="PF06628">
    <property type="entry name" value="Catalase-rel"/>
    <property type="match status" value="1"/>
</dbReference>
<evidence type="ECO:0000259" key="13">
    <source>
        <dbReference type="SMART" id="SM01060"/>
    </source>
</evidence>
<dbReference type="Gene3D" id="2.40.180.10">
    <property type="entry name" value="Catalase core domain"/>
    <property type="match status" value="1"/>
</dbReference>
<comment type="caution">
    <text evidence="14">The sequence shown here is derived from an EMBL/GenBank/DDBJ whole genome shotgun (WGS) entry which is preliminary data.</text>
</comment>
<protein>
    <recommendedName>
        <fullName evidence="3 10">Catalase</fullName>
        <ecNumber evidence="3 10">1.11.1.6</ecNumber>
    </recommendedName>
</protein>
<dbReference type="InterPro" id="IPR011614">
    <property type="entry name" value="Catalase_core"/>
</dbReference>
<organism evidence="14 15">
    <name type="scientific">Kibdelosporangium philippinense</name>
    <dbReference type="NCBI Taxonomy" id="211113"/>
    <lineage>
        <taxon>Bacteria</taxon>
        <taxon>Bacillati</taxon>
        <taxon>Actinomycetota</taxon>
        <taxon>Actinomycetes</taxon>
        <taxon>Pseudonocardiales</taxon>
        <taxon>Pseudonocardiaceae</taxon>
        <taxon>Kibdelosporangium</taxon>
    </lineage>
</organism>
<keyword evidence="7 10" id="KW-0560">Oxidoreductase</keyword>
<evidence type="ECO:0000256" key="5">
    <source>
        <dbReference type="ARBA" id="ARBA00022617"/>
    </source>
</evidence>
<dbReference type="PROSITE" id="PS51402">
    <property type="entry name" value="CATALASE_3"/>
    <property type="match status" value="1"/>
</dbReference>
<dbReference type="InterPro" id="IPR020835">
    <property type="entry name" value="Catalase_sf"/>
</dbReference>
<keyword evidence="15" id="KW-1185">Reference proteome</keyword>
<dbReference type="SMART" id="SM01060">
    <property type="entry name" value="Catalase"/>
    <property type="match status" value="1"/>
</dbReference>
<feature type="region of interest" description="Disordered" evidence="12">
    <location>
        <begin position="1"/>
        <end position="46"/>
    </location>
</feature>
<dbReference type="SUPFAM" id="SSF52317">
    <property type="entry name" value="Class I glutamine amidotransferase-like"/>
    <property type="match status" value="1"/>
</dbReference>
<keyword evidence="8 10" id="KW-0408">Iron</keyword>
<evidence type="ECO:0000313" key="14">
    <source>
        <dbReference type="EMBL" id="MCE7003612.1"/>
    </source>
</evidence>
<dbReference type="Gene3D" id="1.20.1370.20">
    <property type="match status" value="1"/>
</dbReference>
<feature type="compositionally biased region" description="Basic and acidic residues" evidence="12">
    <location>
        <begin position="1"/>
        <end position="20"/>
    </location>
</feature>
<dbReference type="CDD" id="cd03132">
    <property type="entry name" value="GATase1_catalase"/>
    <property type="match status" value="1"/>
</dbReference>
<comment type="function">
    <text evidence="10">Decomposes hydrogen peroxide into water and oxygen; serves to protect cells from the toxic effects of hydrogen peroxide.</text>
</comment>
<dbReference type="InterPro" id="IPR029062">
    <property type="entry name" value="Class_I_gatase-like"/>
</dbReference>
<dbReference type="InterPro" id="IPR018028">
    <property type="entry name" value="Catalase"/>
</dbReference>
<reference evidence="14 15" key="1">
    <citation type="submission" date="2021-12" db="EMBL/GenBank/DDBJ databases">
        <title>Genome sequence of Kibdelosporangium philippinense ATCC 49844.</title>
        <authorList>
            <person name="Fedorov E.A."/>
            <person name="Omeragic M."/>
            <person name="Shalygina K.F."/>
            <person name="Maclea K.S."/>
        </authorList>
    </citation>
    <scope>NUCLEOTIDE SEQUENCE [LARGE SCALE GENOMIC DNA]</scope>
    <source>
        <strain evidence="14 15">ATCC 49844</strain>
    </source>
</reference>
<evidence type="ECO:0000256" key="7">
    <source>
        <dbReference type="ARBA" id="ARBA00023002"/>
    </source>
</evidence>
<comment type="cofactor">
    <cofactor evidence="1 10">
        <name>heme</name>
        <dbReference type="ChEBI" id="CHEBI:30413"/>
    </cofactor>
</comment>
<dbReference type="RefSeq" id="WP_233725187.1">
    <property type="nucleotide sequence ID" value="NZ_JAJVCN010000001.1"/>
</dbReference>
<evidence type="ECO:0000256" key="6">
    <source>
        <dbReference type="ARBA" id="ARBA00022723"/>
    </source>
</evidence>
<evidence type="ECO:0000313" key="15">
    <source>
        <dbReference type="Proteomes" id="UP001521150"/>
    </source>
</evidence>
<evidence type="ECO:0000256" key="3">
    <source>
        <dbReference type="ARBA" id="ARBA00012314"/>
    </source>
</evidence>
<keyword evidence="9 10" id="KW-0376">Hydrogen peroxide</keyword>
<dbReference type="PANTHER" id="PTHR42821">
    <property type="entry name" value="CATALASE"/>
    <property type="match status" value="1"/>
</dbReference>
<dbReference type="InterPro" id="IPR010582">
    <property type="entry name" value="Catalase_immune_responsive"/>
</dbReference>
<comment type="similarity">
    <text evidence="2">Belongs to the catalase family. HPII subfamily.</text>
</comment>
<dbReference type="GO" id="GO:0004096">
    <property type="term" value="F:catalase activity"/>
    <property type="evidence" value="ECO:0007669"/>
    <property type="project" value="UniProtKB-EC"/>
</dbReference>